<organism evidence="5 6">
    <name type="scientific">Terriglobus albidus</name>
    <dbReference type="NCBI Taxonomy" id="1592106"/>
    <lineage>
        <taxon>Bacteria</taxon>
        <taxon>Pseudomonadati</taxon>
        <taxon>Acidobacteriota</taxon>
        <taxon>Terriglobia</taxon>
        <taxon>Terriglobales</taxon>
        <taxon>Acidobacteriaceae</taxon>
        <taxon>Terriglobus</taxon>
    </lineage>
</organism>
<dbReference type="InterPro" id="IPR011990">
    <property type="entry name" value="TPR-like_helical_dom_sf"/>
</dbReference>
<evidence type="ECO:0000256" key="1">
    <source>
        <dbReference type="ARBA" id="ARBA00022737"/>
    </source>
</evidence>
<keyword evidence="4" id="KW-0812">Transmembrane</keyword>
<protein>
    <submittedName>
        <fullName evidence="5">Tetratricopeptide repeat protein</fullName>
    </submittedName>
</protein>
<dbReference type="RefSeq" id="WP_147647442.1">
    <property type="nucleotide sequence ID" value="NZ_CP042806.1"/>
</dbReference>
<evidence type="ECO:0000313" key="6">
    <source>
        <dbReference type="Proteomes" id="UP000321820"/>
    </source>
</evidence>
<feature type="repeat" description="TPR" evidence="3">
    <location>
        <begin position="200"/>
        <end position="233"/>
    </location>
</feature>
<reference evidence="5 6" key="1">
    <citation type="submission" date="2019-08" db="EMBL/GenBank/DDBJ databases">
        <title>Complete genome sequence of Terriglobus albidus strain ORNL.</title>
        <authorList>
            <person name="Podar M."/>
        </authorList>
    </citation>
    <scope>NUCLEOTIDE SEQUENCE [LARGE SCALE GENOMIC DNA]</scope>
    <source>
        <strain evidence="5 6">ORNL</strain>
    </source>
</reference>
<keyword evidence="6" id="KW-1185">Reference proteome</keyword>
<dbReference type="SUPFAM" id="SSF48452">
    <property type="entry name" value="TPR-like"/>
    <property type="match status" value="1"/>
</dbReference>
<dbReference type="OrthoDB" id="118908at2"/>
<dbReference type="PANTHER" id="PTHR45831">
    <property type="entry name" value="LD24721P"/>
    <property type="match status" value="1"/>
</dbReference>
<evidence type="ECO:0000256" key="3">
    <source>
        <dbReference type="PROSITE-ProRule" id="PRU00339"/>
    </source>
</evidence>
<feature type="transmembrane region" description="Helical" evidence="4">
    <location>
        <begin position="15"/>
        <end position="38"/>
    </location>
</feature>
<dbReference type="GO" id="GO:0072380">
    <property type="term" value="C:TRC complex"/>
    <property type="evidence" value="ECO:0007669"/>
    <property type="project" value="TreeGrafter"/>
</dbReference>
<evidence type="ECO:0000256" key="2">
    <source>
        <dbReference type="ARBA" id="ARBA00022803"/>
    </source>
</evidence>
<keyword evidence="4" id="KW-0472">Membrane</keyword>
<keyword evidence="2 3" id="KW-0802">TPR repeat</keyword>
<sequence>MSTAGKFDSWKSERLRALAVAAVLLVWPAYYLTGYYLFPDRAQASTQEPRSAAKGASPNPVSESIATRIDQALHLIQANQPGKAVPLLEEVVASEPRNAVAWNNLCAANTMLMSYNIAIQDCAKALAIQPDFQLARNNLAWAQGEVLKTQKILADQERTAPAKRDSAFYLDEGLNFLHLGDYAQAIAAWRRVPPHDAQGALAANNIGTAYMFQHDPQQALDWFRKALQLNPTLALAQNNIAWANEEIAKQRQMPAPRKPETK</sequence>
<dbReference type="GO" id="GO:0016020">
    <property type="term" value="C:membrane"/>
    <property type="evidence" value="ECO:0007669"/>
    <property type="project" value="TreeGrafter"/>
</dbReference>
<dbReference type="AlphaFoldDB" id="A0A5B9E7N4"/>
<dbReference type="InterPro" id="IPR019734">
    <property type="entry name" value="TPR_rpt"/>
</dbReference>
<evidence type="ECO:0000313" key="5">
    <source>
        <dbReference type="EMBL" id="QEE28252.1"/>
    </source>
</evidence>
<dbReference type="KEGG" id="talb:FTW19_09715"/>
<proteinExistence type="predicted"/>
<dbReference type="Pfam" id="PF00515">
    <property type="entry name" value="TPR_1"/>
    <property type="match status" value="1"/>
</dbReference>
<accession>A0A5B9E7N4</accession>
<dbReference type="EMBL" id="CP042806">
    <property type="protein sequence ID" value="QEE28252.1"/>
    <property type="molecule type" value="Genomic_DNA"/>
</dbReference>
<dbReference type="GO" id="GO:0060090">
    <property type="term" value="F:molecular adaptor activity"/>
    <property type="evidence" value="ECO:0007669"/>
    <property type="project" value="TreeGrafter"/>
</dbReference>
<gene>
    <name evidence="5" type="ORF">FTW19_09715</name>
</gene>
<dbReference type="PROSITE" id="PS50005">
    <property type="entry name" value="TPR"/>
    <property type="match status" value="1"/>
</dbReference>
<name>A0A5B9E7N4_9BACT</name>
<evidence type="ECO:0000256" key="4">
    <source>
        <dbReference type="SAM" id="Phobius"/>
    </source>
</evidence>
<dbReference type="Proteomes" id="UP000321820">
    <property type="component" value="Chromosome"/>
</dbReference>
<dbReference type="Gene3D" id="1.25.40.10">
    <property type="entry name" value="Tetratricopeptide repeat domain"/>
    <property type="match status" value="2"/>
</dbReference>
<dbReference type="InterPro" id="IPR047150">
    <property type="entry name" value="SGT"/>
</dbReference>
<dbReference type="GO" id="GO:0006620">
    <property type="term" value="P:post-translational protein targeting to endoplasmic reticulum membrane"/>
    <property type="evidence" value="ECO:0007669"/>
    <property type="project" value="TreeGrafter"/>
</dbReference>
<keyword evidence="1" id="KW-0677">Repeat</keyword>
<dbReference type="SMART" id="SM00028">
    <property type="entry name" value="TPR"/>
    <property type="match status" value="4"/>
</dbReference>
<dbReference type="PANTHER" id="PTHR45831:SF2">
    <property type="entry name" value="LD24721P"/>
    <property type="match status" value="1"/>
</dbReference>
<keyword evidence="4" id="KW-1133">Transmembrane helix</keyword>